<dbReference type="InParanoid" id="A0A0P0WEK7"/>
<dbReference type="Gramene" id="Os04t0608201-00">
    <property type="protein sequence ID" value="Os04t0608201-00"/>
    <property type="gene ID" value="Os04g0608201"/>
</dbReference>
<organism evidence="1 2">
    <name type="scientific">Oryza sativa subsp. japonica</name>
    <name type="common">Rice</name>
    <dbReference type="NCBI Taxonomy" id="39947"/>
    <lineage>
        <taxon>Eukaryota</taxon>
        <taxon>Viridiplantae</taxon>
        <taxon>Streptophyta</taxon>
        <taxon>Embryophyta</taxon>
        <taxon>Tracheophyta</taxon>
        <taxon>Spermatophyta</taxon>
        <taxon>Magnoliopsida</taxon>
        <taxon>Liliopsida</taxon>
        <taxon>Poales</taxon>
        <taxon>Poaceae</taxon>
        <taxon>BOP clade</taxon>
        <taxon>Oryzoideae</taxon>
        <taxon>Oryzeae</taxon>
        <taxon>Oryzinae</taxon>
        <taxon>Oryza</taxon>
        <taxon>Oryza sativa</taxon>
    </lineage>
</organism>
<feature type="non-terminal residue" evidence="1">
    <location>
        <position position="1"/>
    </location>
</feature>
<reference evidence="2" key="1">
    <citation type="journal article" date="2005" name="Nature">
        <title>The map-based sequence of the rice genome.</title>
        <authorList>
            <consortium name="International rice genome sequencing project (IRGSP)"/>
            <person name="Matsumoto T."/>
            <person name="Wu J."/>
            <person name="Kanamori H."/>
            <person name="Katayose Y."/>
            <person name="Fujisawa M."/>
            <person name="Namiki N."/>
            <person name="Mizuno H."/>
            <person name="Yamamoto K."/>
            <person name="Antonio B.A."/>
            <person name="Baba T."/>
            <person name="Sakata K."/>
            <person name="Nagamura Y."/>
            <person name="Aoki H."/>
            <person name="Arikawa K."/>
            <person name="Arita K."/>
            <person name="Bito T."/>
            <person name="Chiden Y."/>
            <person name="Fujitsuka N."/>
            <person name="Fukunaka R."/>
            <person name="Hamada M."/>
            <person name="Harada C."/>
            <person name="Hayashi A."/>
            <person name="Hijishita S."/>
            <person name="Honda M."/>
            <person name="Hosokawa S."/>
            <person name="Ichikawa Y."/>
            <person name="Idonuma A."/>
            <person name="Iijima M."/>
            <person name="Ikeda M."/>
            <person name="Ikeno M."/>
            <person name="Ito K."/>
            <person name="Ito S."/>
            <person name="Ito T."/>
            <person name="Ito Y."/>
            <person name="Ito Y."/>
            <person name="Iwabuchi A."/>
            <person name="Kamiya K."/>
            <person name="Karasawa W."/>
            <person name="Kurita K."/>
            <person name="Katagiri S."/>
            <person name="Kikuta A."/>
            <person name="Kobayashi H."/>
            <person name="Kobayashi N."/>
            <person name="Machita K."/>
            <person name="Maehara T."/>
            <person name="Masukawa M."/>
            <person name="Mizubayashi T."/>
            <person name="Mukai Y."/>
            <person name="Nagasaki H."/>
            <person name="Nagata Y."/>
            <person name="Naito S."/>
            <person name="Nakashima M."/>
            <person name="Nakama Y."/>
            <person name="Nakamichi Y."/>
            <person name="Nakamura M."/>
            <person name="Meguro A."/>
            <person name="Negishi M."/>
            <person name="Ohta I."/>
            <person name="Ohta T."/>
            <person name="Okamoto M."/>
            <person name="Ono N."/>
            <person name="Saji S."/>
            <person name="Sakaguchi M."/>
            <person name="Sakai K."/>
            <person name="Shibata M."/>
            <person name="Shimokawa T."/>
            <person name="Song J."/>
            <person name="Takazaki Y."/>
            <person name="Terasawa K."/>
            <person name="Tsugane M."/>
            <person name="Tsuji K."/>
            <person name="Ueda S."/>
            <person name="Waki K."/>
            <person name="Yamagata H."/>
            <person name="Yamamoto M."/>
            <person name="Yamamoto S."/>
            <person name="Yamane H."/>
            <person name="Yoshiki S."/>
            <person name="Yoshihara R."/>
            <person name="Yukawa K."/>
            <person name="Zhong H."/>
            <person name="Yano M."/>
            <person name="Yuan Q."/>
            <person name="Ouyang S."/>
            <person name="Liu J."/>
            <person name="Jones K.M."/>
            <person name="Gansberger K."/>
            <person name="Moffat K."/>
            <person name="Hill J."/>
            <person name="Bera J."/>
            <person name="Fadrosh D."/>
            <person name="Jin S."/>
            <person name="Johri S."/>
            <person name="Kim M."/>
            <person name="Overton L."/>
            <person name="Reardon M."/>
            <person name="Tsitrin T."/>
            <person name="Vuong H."/>
            <person name="Weaver B."/>
            <person name="Ciecko A."/>
            <person name="Tallon L."/>
            <person name="Jackson J."/>
            <person name="Pai G."/>
            <person name="Aken S.V."/>
            <person name="Utterback T."/>
            <person name="Reidmuller S."/>
            <person name="Feldblyum T."/>
            <person name="Hsiao J."/>
            <person name="Zismann V."/>
            <person name="Iobst S."/>
            <person name="de Vazeille A.R."/>
            <person name="Buell C.R."/>
            <person name="Ying K."/>
            <person name="Li Y."/>
            <person name="Lu T."/>
            <person name="Huang Y."/>
            <person name="Zhao Q."/>
            <person name="Feng Q."/>
            <person name="Zhang L."/>
            <person name="Zhu J."/>
            <person name="Weng Q."/>
            <person name="Mu J."/>
            <person name="Lu Y."/>
            <person name="Fan D."/>
            <person name="Liu Y."/>
            <person name="Guan J."/>
            <person name="Zhang Y."/>
            <person name="Yu S."/>
            <person name="Liu X."/>
            <person name="Zhang Y."/>
            <person name="Hong G."/>
            <person name="Han B."/>
            <person name="Choisne N."/>
            <person name="Demange N."/>
            <person name="Orjeda G."/>
            <person name="Samain S."/>
            <person name="Cattolico L."/>
            <person name="Pelletier E."/>
            <person name="Couloux A."/>
            <person name="Segurens B."/>
            <person name="Wincker P."/>
            <person name="D'Hont A."/>
            <person name="Scarpelli C."/>
            <person name="Weissenbach J."/>
            <person name="Salanoubat M."/>
            <person name="Quetier F."/>
            <person name="Yu Y."/>
            <person name="Kim H.R."/>
            <person name="Rambo T."/>
            <person name="Currie J."/>
            <person name="Collura K."/>
            <person name="Luo M."/>
            <person name="Yang T."/>
            <person name="Ammiraju J.S.S."/>
            <person name="Engler F."/>
            <person name="Soderlund C."/>
            <person name="Wing R.A."/>
            <person name="Palmer L.E."/>
            <person name="de la Bastide M."/>
            <person name="Spiegel L."/>
            <person name="Nascimento L."/>
            <person name="Zutavern T."/>
            <person name="O'Shaughnessy A."/>
            <person name="Dike S."/>
            <person name="Dedhia N."/>
            <person name="Preston R."/>
            <person name="Balija V."/>
            <person name="McCombie W.R."/>
            <person name="Chow T."/>
            <person name="Chen H."/>
            <person name="Chung M."/>
            <person name="Chen C."/>
            <person name="Shaw J."/>
            <person name="Wu H."/>
            <person name="Hsiao K."/>
            <person name="Chao Y."/>
            <person name="Chu M."/>
            <person name="Cheng C."/>
            <person name="Hour A."/>
            <person name="Lee P."/>
            <person name="Lin S."/>
            <person name="Lin Y."/>
            <person name="Liou J."/>
            <person name="Liu S."/>
            <person name="Hsing Y."/>
            <person name="Raghuvanshi S."/>
            <person name="Mohanty A."/>
            <person name="Bharti A.K."/>
            <person name="Gaur A."/>
            <person name="Gupta V."/>
            <person name="Kumar D."/>
            <person name="Ravi V."/>
            <person name="Vij S."/>
            <person name="Kapur A."/>
            <person name="Khurana P."/>
            <person name="Khurana P."/>
            <person name="Khurana J.P."/>
            <person name="Tyagi A.K."/>
            <person name="Gaikwad K."/>
            <person name="Singh A."/>
            <person name="Dalal V."/>
            <person name="Srivastava S."/>
            <person name="Dixit A."/>
            <person name="Pal A.K."/>
            <person name="Ghazi I.A."/>
            <person name="Yadav M."/>
            <person name="Pandit A."/>
            <person name="Bhargava A."/>
            <person name="Sureshbabu K."/>
            <person name="Batra K."/>
            <person name="Sharma T.R."/>
            <person name="Mohapatra T."/>
            <person name="Singh N.K."/>
            <person name="Messing J."/>
            <person name="Nelson A.B."/>
            <person name="Fuks G."/>
            <person name="Kavchok S."/>
            <person name="Keizer G."/>
            <person name="Linton E."/>
            <person name="Llaca V."/>
            <person name="Song R."/>
            <person name="Tanyolac B."/>
            <person name="Young S."/>
            <person name="Ho-Il K."/>
            <person name="Hahn J.H."/>
            <person name="Sangsakoo G."/>
            <person name="Vanavichit A."/>
            <person name="de Mattos Luiz.A.T."/>
            <person name="Zimmer P.D."/>
            <person name="Malone G."/>
            <person name="Dellagostin O."/>
            <person name="de Oliveira A.C."/>
            <person name="Bevan M."/>
            <person name="Bancroft I."/>
            <person name="Minx P."/>
            <person name="Cordum H."/>
            <person name="Wilson R."/>
            <person name="Cheng Z."/>
            <person name="Jin W."/>
            <person name="Jiang J."/>
            <person name="Leong S.A."/>
            <person name="Iwama H."/>
            <person name="Gojobori T."/>
            <person name="Itoh T."/>
            <person name="Niimura Y."/>
            <person name="Fujii Y."/>
            <person name="Habara T."/>
            <person name="Sakai H."/>
            <person name="Sato Y."/>
            <person name="Wilson G."/>
            <person name="Kumar K."/>
            <person name="McCouch S."/>
            <person name="Juretic N."/>
            <person name="Hoen D."/>
            <person name="Wright S."/>
            <person name="Bruskiewich R."/>
            <person name="Bureau T."/>
            <person name="Miyao A."/>
            <person name="Hirochika H."/>
            <person name="Nishikawa T."/>
            <person name="Kadowaki K."/>
            <person name="Sugiura M."/>
            <person name="Burr B."/>
            <person name="Sasaki T."/>
        </authorList>
    </citation>
    <scope>NUCLEOTIDE SEQUENCE [LARGE SCALE GENOMIC DNA]</scope>
    <source>
        <strain evidence="2">cv. Nipponbare</strain>
    </source>
</reference>
<evidence type="ECO:0000313" key="1">
    <source>
        <dbReference type="EMBL" id="BAS90917.1"/>
    </source>
</evidence>
<dbReference type="PaxDb" id="39947-A0A0P0WEK7"/>
<keyword evidence="2" id="KW-1185">Reference proteome</keyword>
<evidence type="ECO:0000313" key="2">
    <source>
        <dbReference type="Proteomes" id="UP000059680"/>
    </source>
</evidence>
<reference evidence="1 2" key="3">
    <citation type="journal article" date="2013" name="Rice">
        <title>Improvement of the Oryza sativa Nipponbare reference genome using next generation sequence and optical map data.</title>
        <authorList>
            <person name="Kawahara Y."/>
            <person name="de la Bastide M."/>
            <person name="Hamilton J.P."/>
            <person name="Kanamori H."/>
            <person name="McCombie W.R."/>
            <person name="Ouyang S."/>
            <person name="Schwartz D.C."/>
            <person name="Tanaka T."/>
            <person name="Wu J."/>
            <person name="Zhou S."/>
            <person name="Childs K.L."/>
            <person name="Davidson R.M."/>
            <person name="Lin H."/>
            <person name="Quesada-Ocampo L."/>
            <person name="Vaillancourt B."/>
            <person name="Sakai H."/>
            <person name="Lee S.S."/>
            <person name="Kim J."/>
            <person name="Numa H."/>
            <person name="Itoh T."/>
            <person name="Buell C.R."/>
            <person name="Matsumoto T."/>
        </authorList>
    </citation>
    <scope>NUCLEOTIDE SEQUENCE [LARGE SCALE GENOMIC DNA]</scope>
    <source>
        <strain evidence="2">cv. Nipponbare</strain>
    </source>
</reference>
<accession>A0A0P0WEK7</accession>
<name>A0A0P0WEK7_ORYSJ</name>
<gene>
    <name evidence="1" type="ordered locus">Os04g0608201</name>
    <name evidence="1" type="ORF">OSNPB_040608201</name>
</gene>
<dbReference type="EMBL" id="AP014960">
    <property type="protein sequence ID" value="BAS90917.1"/>
    <property type="molecule type" value="Genomic_DNA"/>
</dbReference>
<reference evidence="1 2" key="2">
    <citation type="journal article" date="2013" name="Plant Cell Physiol.">
        <title>Rice Annotation Project Database (RAP-DB): an integrative and interactive database for rice genomics.</title>
        <authorList>
            <person name="Sakai H."/>
            <person name="Lee S.S."/>
            <person name="Tanaka T."/>
            <person name="Numa H."/>
            <person name="Kim J."/>
            <person name="Kawahara Y."/>
            <person name="Wakimoto H."/>
            <person name="Yang C.C."/>
            <person name="Iwamoto M."/>
            <person name="Abe T."/>
            <person name="Yamada Y."/>
            <person name="Muto A."/>
            <person name="Inokuchi H."/>
            <person name="Ikemura T."/>
            <person name="Matsumoto T."/>
            <person name="Sasaki T."/>
            <person name="Itoh T."/>
        </authorList>
    </citation>
    <scope>NUCLEOTIDE SEQUENCE [LARGE SCALE GENOMIC DNA]</scope>
    <source>
        <strain evidence="2">cv. Nipponbare</strain>
    </source>
</reference>
<dbReference type="Proteomes" id="UP000059680">
    <property type="component" value="Chromosome 4"/>
</dbReference>
<proteinExistence type="predicted"/>
<protein>
    <submittedName>
        <fullName evidence="1">Os04g0608201 protein</fullName>
    </submittedName>
</protein>
<sequence length="95" mass="10682">GDAEHALLLEPELLLRLPEQRRERPVLQVVRRDHEPLRRRPHAHRQELLRLALAAAAIAGGGGRVFRRDGELAPLLEHLLKPHDLGDLVRLLAAA</sequence>
<dbReference type="AlphaFoldDB" id="A0A0P0WEK7"/>
<feature type="non-terminal residue" evidence="1">
    <location>
        <position position="95"/>
    </location>
</feature>